<dbReference type="Proteomes" id="UP001287059">
    <property type="component" value="Unassembled WGS sequence"/>
</dbReference>
<proteinExistence type="predicted"/>
<evidence type="ECO:0000313" key="2">
    <source>
        <dbReference type="Proteomes" id="UP001287059"/>
    </source>
</evidence>
<dbReference type="EMBL" id="JAVIIW010000034">
    <property type="protein sequence ID" value="MDX8481641.1"/>
    <property type="molecule type" value="Genomic_DNA"/>
</dbReference>
<gene>
    <name evidence="1" type="ORF">RFN28_24730</name>
</gene>
<dbReference type="SUPFAM" id="SSF54909">
    <property type="entry name" value="Dimeric alpha+beta barrel"/>
    <property type="match status" value="1"/>
</dbReference>
<reference evidence="1 2" key="1">
    <citation type="submission" date="2023-08" db="EMBL/GenBank/DDBJ databases">
        <title>Implementing the SeqCode for naming new Mesorhizobium species isolated from Vachellia karroo root nodules.</title>
        <authorList>
            <person name="Van Lill M."/>
        </authorList>
    </citation>
    <scope>NUCLEOTIDE SEQUENCE [LARGE SCALE GENOMIC DNA]</scope>
    <source>
        <strain evidence="1 2">VK24D</strain>
    </source>
</reference>
<accession>A0ABU4Y4K8</accession>
<dbReference type="InterPro" id="IPR011008">
    <property type="entry name" value="Dimeric_a/b-barrel"/>
</dbReference>
<sequence length="95" mass="10134">MGMVISIVEGDVASEQIPALIAAYKSVIESGLPPSIQQSFLVQRSPNHVAIITVWRSREDLQAMIDGGGEPVARRLIREAGGQPQANFHDVLAAG</sequence>
<evidence type="ECO:0000313" key="1">
    <source>
        <dbReference type="EMBL" id="MDX8481641.1"/>
    </source>
</evidence>
<evidence type="ECO:0008006" key="3">
    <source>
        <dbReference type="Google" id="ProtNLM"/>
    </source>
</evidence>
<name>A0ABU4Y4K8_9HYPH</name>
<organism evidence="1 2">
    <name type="scientific">Mesorhizobium album</name>
    <dbReference type="NCBI Taxonomy" id="3072314"/>
    <lineage>
        <taxon>Bacteria</taxon>
        <taxon>Pseudomonadati</taxon>
        <taxon>Pseudomonadota</taxon>
        <taxon>Alphaproteobacteria</taxon>
        <taxon>Hyphomicrobiales</taxon>
        <taxon>Phyllobacteriaceae</taxon>
        <taxon>Mesorhizobium</taxon>
    </lineage>
</organism>
<comment type="caution">
    <text evidence="1">The sequence shown here is derived from an EMBL/GenBank/DDBJ whole genome shotgun (WGS) entry which is preliminary data.</text>
</comment>
<dbReference type="RefSeq" id="WP_320289794.1">
    <property type="nucleotide sequence ID" value="NZ_JAVIIW010000034.1"/>
</dbReference>
<keyword evidence="2" id="KW-1185">Reference proteome</keyword>
<protein>
    <recommendedName>
        <fullName evidence="3">ABM domain-containing protein</fullName>
    </recommendedName>
</protein>